<keyword evidence="5" id="KW-0547">Nucleotide-binding</keyword>
<dbReference type="PANTHER" id="PTHR30153:SF2">
    <property type="entry name" value="REPLICATIVE DNA HELICASE"/>
    <property type="match status" value="1"/>
</dbReference>
<dbReference type="InterPro" id="IPR007694">
    <property type="entry name" value="DNA_helicase_DnaB-like_C"/>
</dbReference>
<dbReference type="Pfam" id="PF00772">
    <property type="entry name" value="DnaB"/>
    <property type="match status" value="1"/>
</dbReference>
<dbReference type="GO" id="GO:1990077">
    <property type="term" value="C:primosome complex"/>
    <property type="evidence" value="ECO:0007669"/>
    <property type="project" value="UniProtKB-KW"/>
</dbReference>
<dbReference type="GO" id="GO:0003677">
    <property type="term" value="F:DNA binding"/>
    <property type="evidence" value="ECO:0007669"/>
    <property type="project" value="UniProtKB-KW"/>
</dbReference>
<dbReference type="InterPro" id="IPR007693">
    <property type="entry name" value="DNA_helicase_DnaB-like_N"/>
</dbReference>
<evidence type="ECO:0000256" key="1">
    <source>
        <dbReference type="ARBA" id="ARBA00008428"/>
    </source>
</evidence>
<evidence type="ECO:0000256" key="6">
    <source>
        <dbReference type="ARBA" id="ARBA00022801"/>
    </source>
</evidence>
<protein>
    <recommendedName>
        <fullName evidence="11">DNA 5'-3' helicase</fullName>
        <ecNumber evidence="11">5.6.2.3</ecNumber>
    </recommendedName>
</protein>
<dbReference type="Gene3D" id="3.40.50.300">
    <property type="entry name" value="P-loop containing nucleotide triphosphate hydrolases"/>
    <property type="match status" value="1"/>
</dbReference>
<dbReference type="PANTHER" id="PTHR30153">
    <property type="entry name" value="REPLICATIVE DNA HELICASE DNAB"/>
    <property type="match status" value="1"/>
</dbReference>
<evidence type="ECO:0000256" key="2">
    <source>
        <dbReference type="ARBA" id="ARBA00011643"/>
    </source>
</evidence>
<dbReference type="EMBL" id="AP018219">
    <property type="protein sequence ID" value="BAY73281.1"/>
    <property type="molecule type" value="Genomic_DNA"/>
</dbReference>
<evidence type="ECO:0000256" key="12">
    <source>
        <dbReference type="ARBA" id="ARBA00048954"/>
    </source>
</evidence>
<dbReference type="GO" id="GO:0005829">
    <property type="term" value="C:cytosol"/>
    <property type="evidence" value="ECO:0007669"/>
    <property type="project" value="TreeGrafter"/>
</dbReference>
<evidence type="ECO:0000256" key="3">
    <source>
        <dbReference type="ARBA" id="ARBA00022515"/>
    </source>
</evidence>
<keyword evidence="14" id="KW-0614">Plasmid</keyword>
<feature type="domain" description="SF4 helicase" evidence="13">
    <location>
        <begin position="187"/>
        <end position="449"/>
    </location>
</feature>
<dbReference type="Proteomes" id="UP000217507">
    <property type="component" value="Plasmid Plasmid3 dna"/>
</dbReference>
<evidence type="ECO:0000256" key="4">
    <source>
        <dbReference type="ARBA" id="ARBA00022705"/>
    </source>
</evidence>
<dbReference type="GO" id="GO:0016787">
    <property type="term" value="F:hydrolase activity"/>
    <property type="evidence" value="ECO:0007669"/>
    <property type="project" value="UniProtKB-KW"/>
</dbReference>
<dbReference type="InterPro" id="IPR036185">
    <property type="entry name" value="DNA_heli_DnaB-like_N_sf"/>
</dbReference>
<comment type="similarity">
    <text evidence="1">Belongs to the helicase family. DnaB subfamily.</text>
</comment>
<evidence type="ECO:0000256" key="7">
    <source>
        <dbReference type="ARBA" id="ARBA00022806"/>
    </source>
</evidence>
<keyword evidence="6" id="KW-0378">Hydrolase</keyword>
<comment type="subunit">
    <text evidence="2">Homohexamer.</text>
</comment>
<evidence type="ECO:0000313" key="15">
    <source>
        <dbReference type="Proteomes" id="UP000217507"/>
    </source>
</evidence>
<geneLocation type="plasmid" evidence="14">
    <name>plasmid3</name>
</geneLocation>
<evidence type="ECO:0000256" key="8">
    <source>
        <dbReference type="ARBA" id="ARBA00022840"/>
    </source>
</evidence>
<evidence type="ECO:0000256" key="5">
    <source>
        <dbReference type="ARBA" id="ARBA00022741"/>
    </source>
</evidence>
<name>A0A1Z4KW71_ANAVA</name>
<keyword evidence="9" id="KW-0238">DNA-binding</keyword>
<proteinExistence type="inferred from homology"/>
<reference evidence="14 15" key="1">
    <citation type="submission" date="2017-06" db="EMBL/GenBank/DDBJ databases">
        <title>Genome sequencing of cyanobaciteial culture collection at National Institute for Environmental Studies (NIES).</title>
        <authorList>
            <person name="Hirose Y."/>
            <person name="Shimura Y."/>
            <person name="Fujisawa T."/>
            <person name="Nakamura Y."/>
            <person name="Kawachi M."/>
        </authorList>
    </citation>
    <scope>NUCLEOTIDE SEQUENCE [LARGE SCALE GENOMIC DNA]</scope>
    <source>
        <strain evidence="14 15">NIES-23</strain>
        <plasmid evidence="15">Plasmid Plasmid3 dna</plasmid>
    </source>
</reference>
<dbReference type="Gene3D" id="1.10.860.10">
    <property type="entry name" value="DNAb Helicase, Chain A"/>
    <property type="match status" value="1"/>
</dbReference>
<accession>A0A1Z4KW71</accession>
<evidence type="ECO:0000256" key="11">
    <source>
        <dbReference type="ARBA" id="ARBA00044969"/>
    </source>
</evidence>
<dbReference type="Pfam" id="PF03796">
    <property type="entry name" value="DnaB_C"/>
    <property type="match status" value="1"/>
</dbReference>
<dbReference type="FunFam" id="1.10.860.10:FF:000001">
    <property type="entry name" value="Replicative DNA helicase"/>
    <property type="match status" value="1"/>
</dbReference>
<comment type="catalytic activity">
    <reaction evidence="12">
        <text>ATP + H2O = ADP + phosphate + H(+)</text>
        <dbReference type="Rhea" id="RHEA:13065"/>
        <dbReference type="ChEBI" id="CHEBI:15377"/>
        <dbReference type="ChEBI" id="CHEBI:15378"/>
        <dbReference type="ChEBI" id="CHEBI:30616"/>
        <dbReference type="ChEBI" id="CHEBI:43474"/>
        <dbReference type="ChEBI" id="CHEBI:456216"/>
        <dbReference type="EC" id="5.6.2.3"/>
    </reaction>
</comment>
<dbReference type="GO" id="GO:0043139">
    <property type="term" value="F:5'-3' DNA helicase activity"/>
    <property type="evidence" value="ECO:0007669"/>
    <property type="project" value="UniProtKB-EC"/>
</dbReference>
<evidence type="ECO:0000256" key="9">
    <source>
        <dbReference type="ARBA" id="ARBA00023125"/>
    </source>
</evidence>
<organism evidence="14 15">
    <name type="scientific">Trichormus variabilis NIES-23</name>
    <dbReference type="NCBI Taxonomy" id="1973479"/>
    <lineage>
        <taxon>Bacteria</taxon>
        <taxon>Bacillati</taxon>
        <taxon>Cyanobacteriota</taxon>
        <taxon>Cyanophyceae</taxon>
        <taxon>Nostocales</taxon>
        <taxon>Nostocaceae</taxon>
        <taxon>Trichormus</taxon>
    </lineage>
</organism>
<evidence type="ECO:0000313" key="14">
    <source>
        <dbReference type="EMBL" id="BAY73281.1"/>
    </source>
</evidence>
<dbReference type="GO" id="GO:0005524">
    <property type="term" value="F:ATP binding"/>
    <property type="evidence" value="ECO:0007669"/>
    <property type="project" value="UniProtKB-KW"/>
</dbReference>
<dbReference type="PROSITE" id="PS51199">
    <property type="entry name" value="SF4_HELICASE"/>
    <property type="match status" value="1"/>
</dbReference>
<evidence type="ECO:0000256" key="10">
    <source>
        <dbReference type="ARBA" id="ARBA00023235"/>
    </source>
</evidence>
<dbReference type="InterPro" id="IPR016136">
    <property type="entry name" value="DNA_helicase_N/primase_C"/>
</dbReference>
<dbReference type="SUPFAM" id="SSF48024">
    <property type="entry name" value="N-terminal domain of DnaB helicase"/>
    <property type="match status" value="1"/>
</dbReference>
<keyword evidence="7 14" id="KW-0347">Helicase</keyword>
<gene>
    <name evidence="14" type="ORF">NIES23_61090</name>
</gene>
<sequence length="449" mass="50695">MHFNHDNVIPFSADKDVLYLPPQSIEAEESVLGGIMIDPQAFDRISHILVPEAFYVSAHTIIYQAFTQLRATFQPTDLLCLTNWLMDHNLLERIGGRNKLATLFDRTVSAVNIDVLADLVMQKYRRRQLIKIGNEIMQLGYETQTDLGQIFSQAEQKVFRVTQNSSDEQCKVHQAADMAIELYQKLEMGQMQGDKFGWYDLEAITGGLYPSSLVVVAAESHMGKTHFMISTAYEIMTKLGKGVLYVTPEMDRSQVNARMLARITGVDSAHIQAQTQSYWQQVAQGVCQLAEMPWQIFEHSSPTPTMIASAVRRSIAEADGSLGAVFVDYLQQIPLEEGGNMAHEVGKITRQIRAIAKEHKIPVFLGCQINRGNQTSSDKRPNRHLLRNSGEIFEVCDQLIMLYRDAVYTKDPSDQTIELIVEKNRLYGKLGTATMLCDFSTSRFLNFAR</sequence>
<dbReference type="SUPFAM" id="SSF52540">
    <property type="entry name" value="P-loop containing nucleoside triphosphate hydrolases"/>
    <property type="match status" value="1"/>
</dbReference>
<dbReference type="GO" id="GO:0006269">
    <property type="term" value="P:DNA replication, synthesis of primer"/>
    <property type="evidence" value="ECO:0007669"/>
    <property type="project" value="UniProtKB-KW"/>
</dbReference>
<keyword evidence="8" id="KW-0067">ATP-binding</keyword>
<keyword evidence="3" id="KW-0639">Primosome</keyword>
<keyword evidence="10" id="KW-0413">Isomerase</keyword>
<evidence type="ECO:0000259" key="13">
    <source>
        <dbReference type="PROSITE" id="PS51199"/>
    </source>
</evidence>
<dbReference type="EC" id="5.6.2.3" evidence="11"/>
<keyword evidence="4" id="KW-0235">DNA replication</keyword>
<dbReference type="InterPro" id="IPR027417">
    <property type="entry name" value="P-loop_NTPase"/>
</dbReference>
<dbReference type="AlphaFoldDB" id="A0A1Z4KW71"/>